<evidence type="ECO:0000259" key="2">
    <source>
        <dbReference type="Pfam" id="PF26534"/>
    </source>
</evidence>
<dbReference type="OrthoDB" id="5596743at2759"/>
<gene>
    <name evidence="3" type="ORF">CBER1_03959</name>
</gene>
<feature type="domain" description="NTF2-like" evidence="2">
    <location>
        <begin position="24"/>
        <end position="164"/>
    </location>
</feature>
<feature type="chain" id="PRO_5015399155" description="NTF2-like domain-containing protein" evidence="1">
    <location>
        <begin position="22"/>
        <end position="190"/>
    </location>
</feature>
<sequence>MRYSPVKLAALSALAVNSVVAGRCLTDAAANRVAQNFATTFSNFSEEFVNSTYTIDVKDQTDSVAWLISNGTACPNGLGSLTFASRRALMDAQATQPDLPFIIQNVWHDCTEVITRWKFDIEPQQVQGIAVLGTVCNEGRSKRQEPYLINHIFSEFNTGAFLVFQGDYVPTQSCGNVNEDRVSKKHLWAK</sequence>
<keyword evidence="1" id="KW-0732">Signal</keyword>
<name>A0A2S6CG80_9PEZI</name>
<accession>A0A2S6CG80</accession>
<organism evidence="3 4">
    <name type="scientific">Cercospora berteroae</name>
    <dbReference type="NCBI Taxonomy" id="357750"/>
    <lineage>
        <taxon>Eukaryota</taxon>
        <taxon>Fungi</taxon>
        <taxon>Dikarya</taxon>
        <taxon>Ascomycota</taxon>
        <taxon>Pezizomycotina</taxon>
        <taxon>Dothideomycetes</taxon>
        <taxon>Dothideomycetidae</taxon>
        <taxon>Mycosphaerellales</taxon>
        <taxon>Mycosphaerellaceae</taxon>
        <taxon>Cercospora</taxon>
    </lineage>
</organism>
<keyword evidence="4" id="KW-1185">Reference proteome</keyword>
<feature type="signal peptide" evidence="1">
    <location>
        <begin position="1"/>
        <end position="21"/>
    </location>
</feature>
<dbReference type="AlphaFoldDB" id="A0A2S6CG80"/>
<evidence type="ECO:0000313" key="3">
    <source>
        <dbReference type="EMBL" id="PPJ58724.1"/>
    </source>
</evidence>
<evidence type="ECO:0000313" key="4">
    <source>
        <dbReference type="Proteomes" id="UP000237631"/>
    </source>
</evidence>
<dbReference type="Proteomes" id="UP000237631">
    <property type="component" value="Unassembled WGS sequence"/>
</dbReference>
<evidence type="ECO:0000256" key="1">
    <source>
        <dbReference type="SAM" id="SignalP"/>
    </source>
</evidence>
<dbReference type="EMBL" id="PNEN01000450">
    <property type="protein sequence ID" value="PPJ58724.1"/>
    <property type="molecule type" value="Genomic_DNA"/>
</dbReference>
<dbReference type="InterPro" id="IPR058645">
    <property type="entry name" value="NTF2-like_dom_7"/>
</dbReference>
<dbReference type="Pfam" id="PF26534">
    <property type="entry name" value="NTF2_7"/>
    <property type="match status" value="1"/>
</dbReference>
<protein>
    <recommendedName>
        <fullName evidence="2">NTF2-like domain-containing protein</fullName>
    </recommendedName>
</protein>
<comment type="caution">
    <text evidence="3">The sequence shown here is derived from an EMBL/GenBank/DDBJ whole genome shotgun (WGS) entry which is preliminary data.</text>
</comment>
<proteinExistence type="predicted"/>
<reference evidence="4" key="1">
    <citation type="journal article" date="2017" name="bioRxiv">
        <title>Conservation of a gene cluster reveals novel cercosporin biosynthetic mechanisms and extends production to the genus Colletotrichum.</title>
        <authorList>
            <person name="de Jonge R."/>
            <person name="Ebert M.K."/>
            <person name="Huitt-Roehl C.R."/>
            <person name="Pal P."/>
            <person name="Suttle J.C."/>
            <person name="Spanner R.E."/>
            <person name="Neubauer J.D."/>
            <person name="Jurick W.M.II."/>
            <person name="Stott K.A."/>
            <person name="Secor G.A."/>
            <person name="Thomma B.P.H.J."/>
            <person name="Van de Peer Y."/>
            <person name="Townsend C.A."/>
            <person name="Bolton M.D."/>
        </authorList>
    </citation>
    <scope>NUCLEOTIDE SEQUENCE [LARGE SCALE GENOMIC DNA]</scope>
    <source>
        <strain evidence="4">CBS538.71</strain>
    </source>
</reference>